<evidence type="ECO:0000313" key="2">
    <source>
        <dbReference type="Proteomes" id="UP000015530"/>
    </source>
</evidence>
<gene>
    <name evidence="1" type="ORF">CGLO_11451</name>
</gene>
<dbReference type="AlphaFoldDB" id="T0K0Q8"/>
<organism evidence="1 2">
    <name type="scientific">Colletotrichum gloeosporioides (strain Cg-14)</name>
    <name type="common">Anthracnose fungus</name>
    <name type="synonym">Glomerella cingulata</name>
    <dbReference type="NCBI Taxonomy" id="1237896"/>
    <lineage>
        <taxon>Eukaryota</taxon>
        <taxon>Fungi</taxon>
        <taxon>Dikarya</taxon>
        <taxon>Ascomycota</taxon>
        <taxon>Pezizomycotina</taxon>
        <taxon>Sordariomycetes</taxon>
        <taxon>Hypocreomycetidae</taxon>
        <taxon>Glomerellales</taxon>
        <taxon>Glomerellaceae</taxon>
        <taxon>Colletotrichum</taxon>
        <taxon>Colletotrichum gloeosporioides species complex</taxon>
    </lineage>
</organism>
<dbReference type="HOGENOM" id="CLU_3224510_0_0_1"/>
<evidence type="ECO:0000313" key="1">
    <source>
        <dbReference type="EMBL" id="EQB49232.1"/>
    </source>
</evidence>
<comment type="caution">
    <text evidence="1">The sequence shown here is derived from an EMBL/GenBank/DDBJ whole genome shotgun (WGS) entry which is preliminary data.</text>
</comment>
<reference evidence="2" key="1">
    <citation type="journal article" date="2013" name="Mol. Plant Microbe Interact.">
        <title>Global aspects of pacC regulation of pathogenicity genes in Colletotrichum gloeosporioides as revealed by transcriptome analysis.</title>
        <authorList>
            <person name="Alkan N."/>
            <person name="Meng X."/>
            <person name="Friedlander G."/>
            <person name="Reuveni E."/>
            <person name="Sukno S."/>
            <person name="Sherman A."/>
            <person name="Thon M."/>
            <person name="Fluhr R."/>
            <person name="Prusky D."/>
        </authorList>
    </citation>
    <scope>NUCLEOTIDE SEQUENCE [LARGE SCALE GENOMIC DNA]</scope>
    <source>
        <strain evidence="2">Cg-14</strain>
    </source>
</reference>
<dbReference type="EMBL" id="AMYD01002380">
    <property type="protein sequence ID" value="EQB49232.1"/>
    <property type="molecule type" value="Genomic_DNA"/>
</dbReference>
<protein>
    <submittedName>
        <fullName evidence="1">Uncharacterized protein</fullName>
    </submittedName>
</protein>
<proteinExistence type="predicted"/>
<sequence length="44" mass="5112">MSSIIYTTSAMLLWIKFNASRFFQLDASFEYLLIAIVFKCDIIS</sequence>
<accession>T0K0Q8</accession>
<name>T0K0Q8_COLGC</name>
<dbReference type="Proteomes" id="UP000015530">
    <property type="component" value="Unassembled WGS sequence"/>
</dbReference>